<evidence type="ECO:0000313" key="4">
    <source>
        <dbReference type="Proteomes" id="UP000557307"/>
    </source>
</evidence>
<gene>
    <name evidence="3" type="ORF">HNQ92_002843</name>
</gene>
<dbReference type="GO" id="GO:0051287">
    <property type="term" value="F:NAD binding"/>
    <property type="evidence" value="ECO:0007669"/>
    <property type="project" value="InterPro"/>
</dbReference>
<name>A0A840TXR1_9BACT</name>
<dbReference type="EMBL" id="JACHGF010000003">
    <property type="protein sequence ID" value="MBB5284700.1"/>
    <property type="molecule type" value="Genomic_DNA"/>
</dbReference>
<feature type="domain" description="UDP-glucose/GDP-mannose dehydrogenase C-terminal" evidence="2">
    <location>
        <begin position="38"/>
        <end position="139"/>
    </location>
</feature>
<evidence type="ECO:0000313" key="3">
    <source>
        <dbReference type="EMBL" id="MBB5284700.1"/>
    </source>
</evidence>
<dbReference type="Pfam" id="PF03720">
    <property type="entry name" value="UDPG_MGDP_dh_C"/>
    <property type="match status" value="1"/>
</dbReference>
<dbReference type="PANTHER" id="PTHR43750:SF3">
    <property type="entry name" value="UDP-GLUCOSE 6-DEHYDROGENASE TUAD"/>
    <property type="match status" value="1"/>
</dbReference>
<accession>A0A840TXR1</accession>
<dbReference type="SUPFAM" id="SSF52413">
    <property type="entry name" value="UDP-glucose/GDP-mannose dehydrogenase C-terminal domain"/>
    <property type="match status" value="1"/>
</dbReference>
<sequence>YDFRILRSVMAVNDDQKKRLLPVVEEYFGGELKGKTIAVWGLAFKPYTDDIREAPALENIRALLAAGVQVTAYDPEAMEHVKAQLPQVTYCHTPYAALDEADALMIFTEWPQFRTPDFAKMGKLLKNKVIFDGRNLYELDQIREQGFTYFSIGREAVQVS</sequence>
<dbReference type="SMART" id="SM00984">
    <property type="entry name" value="UDPG_MGDP_dh_C"/>
    <property type="match status" value="1"/>
</dbReference>
<dbReference type="Gene3D" id="3.40.50.720">
    <property type="entry name" value="NAD(P)-binding Rossmann-like Domain"/>
    <property type="match status" value="1"/>
</dbReference>
<organism evidence="3 4">
    <name type="scientific">Rhabdobacter roseus</name>
    <dbReference type="NCBI Taxonomy" id="1655419"/>
    <lineage>
        <taxon>Bacteria</taxon>
        <taxon>Pseudomonadati</taxon>
        <taxon>Bacteroidota</taxon>
        <taxon>Cytophagia</taxon>
        <taxon>Cytophagales</taxon>
        <taxon>Cytophagaceae</taxon>
        <taxon>Rhabdobacter</taxon>
    </lineage>
</organism>
<dbReference type="PANTHER" id="PTHR43750">
    <property type="entry name" value="UDP-GLUCOSE 6-DEHYDROGENASE TUAD"/>
    <property type="match status" value="1"/>
</dbReference>
<protein>
    <recommendedName>
        <fullName evidence="1">UDP-glucose 6-dehydrogenase</fullName>
    </recommendedName>
</protein>
<evidence type="ECO:0000259" key="2">
    <source>
        <dbReference type="SMART" id="SM00984"/>
    </source>
</evidence>
<dbReference type="InterPro" id="IPR036220">
    <property type="entry name" value="UDP-Glc/GDP-Man_DH_C_sf"/>
</dbReference>
<evidence type="ECO:0000256" key="1">
    <source>
        <dbReference type="ARBA" id="ARBA00015132"/>
    </source>
</evidence>
<dbReference type="RefSeq" id="WP_184174613.1">
    <property type="nucleotide sequence ID" value="NZ_JACHGF010000003.1"/>
</dbReference>
<reference evidence="3 4" key="1">
    <citation type="submission" date="2020-08" db="EMBL/GenBank/DDBJ databases">
        <title>Genomic Encyclopedia of Type Strains, Phase IV (KMG-IV): sequencing the most valuable type-strain genomes for metagenomic binning, comparative biology and taxonomic classification.</title>
        <authorList>
            <person name="Goeker M."/>
        </authorList>
    </citation>
    <scope>NUCLEOTIDE SEQUENCE [LARGE SCALE GENOMIC DNA]</scope>
    <source>
        <strain evidence="3 4">DSM 105074</strain>
    </source>
</reference>
<comment type="caution">
    <text evidence="3">The sequence shown here is derived from an EMBL/GenBank/DDBJ whole genome shotgun (WGS) entry which is preliminary data.</text>
</comment>
<dbReference type="InterPro" id="IPR014027">
    <property type="entry name" value="UDP-Glc/GDP-Man_DH_C"/>
</dbReference>
<keyword evidence="4" id="KW-1185">Reference proteome</keyword>
<dbReference type="AlphaFoldDB" id="A0A840TXR1"/>
<dbReference type="Proteomes" id="UP000557307">
    <property type="component" value="Unassembled WGS sequence"/>
</dbReference>
<dbReference type="GO" id="GO:0016616">
    <property type="term" value="F:oxidoreductase activity, acting on the CH-OH group of donors, NAD or NADP as acceptor"/>
    <property type="evidence" value="ECO:0007669"/>
    <property type="project" value="InterPro"/>
</dbReference>
<proteinExistence type="predicted"/>
<feature type="non-terminal residue" evidence="3">
    <location>
        <position position="1"/>
    </location>
</feature>